<comment type="similarity">
    <text evidence="12">Belongs to the glycosyltransferase group 1 family.</text>
</comment>
<keyword evidence="16" id="KW-1185">Reference proteome</keyword>
<dbReference type="GO" id="GO:0102704">
    <property type="term" value="F:GDP-Man:Man(2)GlcNAc(2)-PP-Dol alpha-1,6-mannosyltransferase activity"/>
    <property type="evidence" value="ECO:0007669"/>
    <property type="project" value="UniProtKB-UniRule"/>
</dbReference>
<organism evidence="15 16">
    <name type="scientific">Hyaloscypha bicolor E</name>
    <dbReference type="NCBI Taxonomy" id="1095630"/>
    <lineage>
        <taxon>Eukaryota</taxon>
        <taxon>Fungi</taxon>
        <taxon>Dikarya</taxon>
        <taxon>Ascomycota</taxon>
        <taxon>Pezizomycotina</taxon>
        <taxon>Leotiomycetes</taxon>
        <taxon>Helotiales</taxon>
        <taxon>Hyaloscyphaceae</taxon>
        <taxon>Hyaloscypha</taxon>
        <taxon>Hyaloscypha bicolor</taxon>
    </lineage>
</organism>
<keyword evidence="4 12" id="KW-0328">Glycosyltransferase</keyword>
<dbReference type="InterPro" id="IPR028098">
    <property type="entry name" value="Glyco_trans_4-like_N"/>
</dbReference>
<gene>
    <name evidence="15" type="ORF">K444DRAFT_553276</name>
</gene>
<feature type="transmembrane region" description="Helical" evidence="12">
    <location>
        <begin position="437"/>
        <end position="457"/>
    </location>
</feature>
<dbReference type="UniPathway" id="UPA00378"/>
<dbReference type="EMBL" id="KZ613746">
    <property type="protein sequence ID" value="PMD65376.1"/>
    <property type="molecule type" value="Genomic_DNA"/>
</dbReference>
<evidence type="ECO:0000256" key="11">
    <source>
        <dbReference type="ARBA" id="ARBA00045104"/>
    </source>
</evidence>
<dbReference type="PANTHER" id="PTHR45918:SF1">
    <property type="entry name" value="ALPHA-1,3_1,6-MANNOSYLTRANSFERASE ALG2"/>
    <property type="match status" value="1"/>
</dbReference>
<dbReference type="STRING" id="1095630.A0A2J6TQS5"/>
<feature type="transmembrane region" description="Helical" evidence="12">
    <location>
        <begin position="469"/>
        <end position="490"/>
    </location>
</feature>
<dbReference type="RefSeq" id="XP_024742280.1">
    <property type="nucleotide sequence ID" value="XM_024876612.1"/>
</dbReference>
<dbReference type="GO" id="GO:0004378">
    <property type="term" value="F:GDP-Man:Man(1)GlcNAc(2)-PP-Dol alpha-1,3-mannosyltransferase activity"/>
    <property type="evidence" value="ECO:0007669"/>
    <property type="project" value="UniProtKB-UniRule"/>
</dbReference>
<evidence type="ECO:0000256" key="12">
    <source>
        <dbReference type="RuleBase" id="RU367136"/>
    </source>
</evidence>
<comment type="function">
    <text evidence="1 12">Mannosylates Man(2)GlcNAc(2)-dolichol diphosphate and Man(1)GlcNAc(2)-dolichol diphosphate to form Man(3)GlcNAc(2)-dolichol diphosphate.</text>
</comment>
<dbReference type="PANTHER" id="PTHR45918">
    <property type="entry name" value="ALPHA-1,3/1,6-MANNOSYLTRANSFERASE ALG2"/>
    <property type="match status" value="1"/>
</dbReference>
<dbReference type="GO" id="GO:0005789">
    <property type="term" value="C:endoplasmic reticulum membrane"/>
    <property type="evidence" value="ECO:0007669"/>
    <property type="project" value="UniProtKB-SubCell"/>
</dbReference>
<comment type="catalytic activity">
    <reaction evidence="10 12">
        <text>a beta-D-Man-(1-&gt;4)-beta-D-GlcNAc-(1-&gt;4)-alpha-D-GlcNAc-diphospho-di-trans,poly-cis-dolichol + GDP-alpha-D-mannose = an alpha-D-Man-(1-&gt;3)-beta-D-Man-(1-&gt;4)-beta-D-GlcNAc-(1-&gt;4)-alpha-D-GlcNAc-diphospho-di-trans,poly-cis-dolichol + GDP + H(+)</text>
        <dbReference type="Rhea" id="RHEA:29515"/>
        <dbReference type="Rhea" id="RHEA-COMP:19511"/>
        <dbReference type="Rhea" id="RHEA-COMP:19513"/>
        <dbReference type="ChEBI" id="CHEBI:15378"/>
        <dbReference type="ChEBI" id="CHEBI:57527"/>
        <dbReference type="ChEBI" id="CHEBI:58189"/>
        <dbReference type="ChEBI" id="CHEBI:58472"/>
        <dbReference type="ChEBI" id="CHEBI:132510"/>
        <dbReference type="EC" id="2.4.1.132"/>
    </reaction>
    <physiologicalReaction direction="left-to-right" evidence="10 12">
        <dbReference type="Rhea" id="RHEA:29516"/>
    </physiologicalReaction>
</comment>
<comment type="pathway">
    <text evidence="3 12">Protein modification; protein glycosylation.</text>
</comment>
<evidence type="ECO:0000256" key="6">
    <source>
        <dbReference type="ARBA" id="ARBA00022692"/>
    </source>
</evidence>
<dbReference type="Pfam" id="PF00534">
    <property type="entry name" value="Glycos_transf_1"/>
    <property type="match status" value="1"/>
</dbReference>
<dbReference type="InterPro" id="IPR027054">
    <property type="entry name" value="ALG2"/>
</dbReference>
<evidence type="ECO:0000313" key="16">
    <source>
        <dbReference type="Proteomes" id="UP000235371"/>
    </source>
</evidence>
<dbReference type="SUPFAM" id="SSF53756">
    <property type="entry name" value="UDP-Glycosyltransferase/glycogen phosphorylase"/>
    <property type="match status" value="1"/>
</dbReference>
<sequence length="494" mass="55410">MSEGEKKKTILFFHPDLGIGGAERLIIDAAVGLQNRGHKVAIFTSHCDPKHCFDEARDGTLDVRVRGNWLFPSSILSRFSIFCAILRQFHLIFWTYFTSEISLLKPNAFVVDQLSAGLPWLAYLYPDNRILFYCHFPDLLLAQGRSAWWKRAYRLPFDFLEEWSMNFADSVAVNSGFTKSVVGKVWPELQKKKDLQIVYPCVDIKEKRTGDGDVSVATWEDRKILLSINRFERKKDIGLAVKAYAGLGKKGREGVRLVLAGGYDNRIQENVVYHKELVSLAESLGLKVATTKTIVTALNVPNDVDVLFLLSVPNTLKDMLLKSARLLVYTPSNEHFGIVPLEAMLAGVPVLAANTGGPLETVVDGKTGWLCPPDKIESWTAVMDKVLHKLSGIELKKIGTAGTERVKKEFSDVKLAERLDTIISNMSRIDRRSYQEFSSFLLTIGVAVFDILYYVASHYPALDKKLGNFLLPPFALTAVSLVSWFAYLVAARNR</sequence>
<accession>A0A2J6TQS5</accession>
<dbReference type="OrthoDB" id="448893at2759"/>
<keyword evidence="9 12" id="KW-0472">Membrane</keyword>
<evidence type="ECO:0000256" key="5">
    <source>
        <dbReference type="ARBA" id="ARBA00022679"/>
    </source>
</evidence>
<evidence type="ECO:0000313" key="15">
    <source>
        <dbReference type="EMBL" id="PMD65376.1"/>
    </source>
</evidence>
<dbReference type="FunCoup" id="A0A2J6TQS5">
    <property type="interactions" value="738"/>
</dbReference>
<evidence type="ECO:0000256" key="2">
    <source>
        <dbReference type="ARBA" id="ARBA00004586"/>
    </source>
</evidence>
<evidence type="ECO:0000256" key="7">
    <source>
        <dbReference type="ARBA" id="ARBA00022824"/>
    </source>
</evidence>
<keyword evidence="8 12" id="KW-1133">Transmembrane helix</keyword>
<feature type="domain" description="Glycosyl transferase family 1" evidence="13">
    <location>
        <begin position="220"/>
        <end position="390"/>
    </location>
</feature>
<dbReference type="InterPro" id="IPR001296">
    <property type="entry name" value="Glyco_trans_1"/>
</dbReference>
<dbReference type="AlphaFoldDB" id="A0A2J6TQS5"/>
<reference evidence="15 16" key="1">
    <citation type="submission" date="2016-04" db="EMBL/GenBank/DDBJ databases">
        <title>A degradative enzymes factory behind the ericoid mycorrhizal symbiosis.</title>
        <authorList>
            <consortium name="DOE Joint Genome Institute"/>
            <person name="Martino E."/>
            <person name="Morin E."/>
            <person name="Grelet G."/>
            <person name="Kuo A."/>
            <person name="Kohler A."/>
            <person name="Daghino S."/>
            <person name="Barry K."/>
            <person name="Choi C."/>
            <person name="Cichocki N."/>
            <person name="Clum A."/>
            <person name="Copeland A."/>
            <person name="Hainaut M."/>
            <person name="Haridas S."/>
            <person name="Labutti K."/>
            <person name="Lindquist E."/>
            <person name="Lipzen A."/>
            <person name="Khouja H.-R."/>
            <person name="Murat C."/>
            <person name="Ohm R."/>
            <person name="Olson A."/>
            <person name="Spatafora J."/>
            <person name="Veneault-Fourrey C."/>
            <person name="Henrissat B."/>
            <person name="Grigoriev I."/>
            <person name="Martin F."/>
            <person name="Perotto S."/>
        </authorList>
    </citation>
    <scope>NUCLEOTIDE SEQUENCE [LARGE SCALE GENOMIC DNA]</scope>
    <source>
        <strain evidence="15 16">E</strain>
    </source>
</reference>
<evidence type="ECO:0000256" key="9">
    <source>
        <dbReference type="ARBA" id="ARBA00023136"/>
    </source>
</evidence>
<dbReference type="GeneID" id="36584691"/>
<evidence type="ECO:0000256" key="1">
    <source>
        <dbReference type="ARBA" id="ARBA00003142"/>
    </source>
</evidence>
<evidence type="ECO:0000256" key="10">
    <source>
        <dbReference type="ARBA" id="ARBA00045103"/>
    </source>
</evidence>
<dbReference type="EC" id="2.4.1.257" evidence="12"/>
<dbReference type="CDD" id="cd03805">
    <property type="entry name" value="GT4_ALG2-like"/>
    <property type="match status" value="1"/>
</dbReference>
<keyword evidence="6 12" id="KW-0812">Transmembrane</keyword>
<evidence type="ECO:0000256" key="3">
    <source>
        <dbReference type="ARBA" id="ARBA00004922"/>
    </source>
</evidence>
<comment type="catalytic activity">
    <reaction evidence="11 12">
        <text>an alpha-D-Man-(1-&gt;3)-beta-D-Man-(1-&gt;4)-beta-D-GlcNAc-(1-&gt;4)-alpha-D-GlcNAc-diphospho-di-trans,poly-cis-dolichol + GDP-alpha-D-mannose = an alpha-D-Man-(1-&gt;3)-[alpha-D-Man-(1-&gt;6)]-beta-D-Man-(1-&gt;4)-beta-D-GlcNAc-(1-&gt;4)-alpha-D-GlcNAc-diphospho-di-trans,poly-cis-dolichol + GDP + H(+)</text>
        <dbReference type="Rhea" id="RHEA:29519"/>
        <dbReference type="Rhea" id="RHEA-COMP:19513"/>
        <dbReference type="Rhea" id="RHEA-COMP:19515"/>
        <dbReference type="ChEBI" id="CHEBI:15378"/>
        <dbReference type="ChEBI" id="CHEBI:57527"/>
        <dbReference type="ChEBI" id="CHEBI:58189"/>
        <dbReference type="ChEBI" id="CHEBI:132510"/>
        <dbReference type="ChEBI" id="CHEBI:132511"/>
        <dbReference type="EC" id="2.4.1.257"/>
    </reaction>
    <physiologicalReaction direction="left-to-right" evidence="11 12">
        <dbReference type="Rhea" id="RHEA:29520"/>
    </physiologicalReaction>
</comment>
<evidence type="ECO:0000256" key="8">
    <source>
        <dbReference type="ARBA" id="ARBA00022989"/>
    </source>
</evidence>
<comment type="subcellular location">
    <subcellularLocation>
        <location evidence="2 12">Endoplasmic reticulum membrane</location>
    </subcellularLocation>
</comment>
<dbReference type="FunFam" id="3.40.50.2000:FF:000266">
    <property type="entry name" value="ALG2, alpha-1,3/1,6-mannosyltransferase"/>
    <property type="match status" value="1"/>
</dbReference>
<evidence type="ECO:0000256" key="4">
    <source>
        <dbReference type="ARBA" id="ARBA00022676"/>
    </source>
</evidence>
<feature type="domain" description="Glycosyltransferase subfamily 4-like N-terminal" evidence="14">
    <location>
        <begin position="19"/>
        <end position="205"/>
    </location>
</feature>
<dbReference type="InParanoid" id="A0A2J6TQS5"/>
<protein>
    <recommendedName>
        <fullName evidence="12">Alpha-1,3/1,6-mannosyltransferase ALG2</fullName>
        <ecNumber evidence="12">2.4.1.132</ecNumber>
        <ecNumber evidence="12">2.4.1.257</ecNumber>
    </recommendedName>
    <alternativeName>
        <fullName evidence="12">GDP-Man:Man(1)GlcNAc(2)-PP-Dol alpha-1,3-mannosyltransferase</fullName>
    </alternativeName>
</protein>
<evidence type="ECO:0000259" key="13">
    <source>
        <dbReference type="Pfam" id="PF00534"/>
    </source>
</evidence>
<keyword evidence="5 12" id="KW-0808">Transferase</keyword>
<dbReference type="Gene3D" id="3.40.50.2000">
    <property type="entry name" value="Glycogen Phosphorylase B"/>
    <property type="match status" value="2"/>
</dbReference>
<keyword evidence="7 12" id="KW-0256">Endoplasmic reticulum</keyword>
<dbReference type="EC" id="2.4.1.132" evidence="12"/>
<proteinExistence type="inferred from homology"/>
<name>A0A2J6TQS5_9HELO</name>
<dbReference type="Pfam" id="PF13439">
    <property type="entry name" value="Glyco_transf_4"/>
    <property type="match status" value="1"/>
</dbReference>
<dbReference type="Proteomes" id="UP000235371">
    <property type="component" value="Unassembled WGS sequence"/>
</dbReference>
<evidence type="ECO:0000259" key="14">
    <source>
        <dbReference type="Pfam" id="PF13439"/>
    </source>
</evidence>